<protein>
    <submittedName>
        <fullName evidence="2">Uncharacterized protein</fullName>
    </submittedName>
</protein>
<keyword evidence="3" id="KW-1185">Reference proteome</keyword>
<accession>A0A165MA33</accession>
<gene>
    <name evidence="2" type="ORF">DAEQUDRAFT_768883</name>
</gene>
<proteinExistence type="predicted"/>
<name>A0A165MA33_9APHY</name>
<dbReference type="AlphaFoldDB" id="A0A165MA33"/>
<organism evidence="2 3">
    <name type="scientific">Daedalea quercina L-15889</name>
    <dbReference type="NCBI Taxonomy" id="1314783"/>
    <lineage>
        <taxon>Eukaryota</taxon>
        <taxon>Fungi</taxon>
        <taxon>Dikarya</taxon>
        <taxon>Basidiomycota</taxon>
        <taxon>Agaricomycotina</taxon>
        <taxon>Agaricomycetes</taxon>
        <taxon>Polyporales</taxon>
        <taxon>Fomitopsis</taxon>
    </lineage>
</organism>
<dbReference type="Proteomes" id="UP000076727">
    <property type="component" value="Unassembled WGS sequence"/>
</dbReference>
<feature type="region of interest" description="Disordered" evidence="1">
    <location>
        <begin position="236"/>
        <end position="298"/>
    </location>
</feature>
<evidence type="ECO:0000256" key="1">
    <source>
        <dbReference type="SAM" id="MobiDB-lite"/>
    </source>
</evidence>
<evidence type="ECO:0000313" key="2">
    <source>
        <dbReference type="EMBL" id="KZT65417.1"/>
    </source>
</evidence>
<evidence type="ECO:0000313" key="3">
    <source>
        <dbReference type="Proteomes" id="UP000076727"/>
    </source>
</evidence>
<sequence>MASIPPRPRLRLAWIGASVEIEGLKHLRVAGMFVVCEVARRAAHSKNEGNGDLLMVDVQVMLDVCHGPLGVSVTSVPFRTDTADKSVVSGMNGSPLHSEEYGALAGHLALHPGEIPLRDASSRTRRQFSGCTLRDGGLTHPLADFPAELGDIATTQHLQRQTASGRAMRLYLALLLFLWAVPGSTRNGSSHILLVGNIAQSQFPNALSLAGRSRTGTGPPRPSAAASARLVQQIVRAGGRRRPSKRVSPIGGEARAMGSAKRRGSPICGPSSAGPGRTPRADAQADPTNMFRPRRPYVPPHGRSLVTACARPPLAARPGFDFAMVLERDERVTETCACFSHAAPRNVSIPSAEPPSVRVTRRTLANPRRWPA</sequence>
<reference evidence="2 3" key="1">
    <citation type="journal article" date="2016" name="Mol. Biol. Evol.">
        <title>Comparative Genomics of Early-Diverging Mushroom-Forming Fungi Provides Insights into the Origins of Lignocellulose Decay Capabilities.</title>
        <authorList>
            <person name="Nagy L.G."/>
            <person name="Riley R."/>
            <person name="Tritt A."/>
            <person name="Adam C."/>
            <person name="Daum C."/>
            <person name="Floudas D."/>
            <person name="Sun H."/>
            <person name="Yadav J.S."/>
            <person name="Pangilinan J."/>
            <person name="Larsson K.H."/>
            <person name="Matsuura K."/>
            <person name="Barry K."/>
            <person name="Labutti K."/>
            <person name="Kuo R."/>
            <person name="Ohm R.A."/>
            <person name="Bhattacharya S.S."/>
            <person name="Shirouzu T."/>
            <person name="Yoshinaga Y."/>
            <person name="Martin F.M."/>
            <person name="Grigoriev I.V."/>
            <person name="Hibbett D.S."/>
        </authorList>
    </citation>
    <scope>NUCLEOTIDE SEQUENCE [LARGE SCALE GENOMIC DNA]</scope>
    <source>
        <strain evidence="2 3">L-15889</strain>
    </source>
</reference>
<dbReference type="EMBL" id="KV429106">
    <property type="protein sequence ID" value="KZT65417.1"/>
    <property type="molecule type" value="Genomic_DNA"/>
</dbReference>